<evidence type="ECO:0000313" key="3">
    <source>
        <dbReference type="Proteomes" id="UP000606115"/>
    </source>
</evidence>
<keyword evidence="3" id="KW-1185">Reference proteome</keyword>
<dbReference type="PANTHER" id="PTHR37318">
    <property type="entry name" value="BSL7504 PROTEIN"/>
    <property type="match status" value="1"/>
</dbReference>
<evidence type="ECO:0000313" key="2">
    <source>
        <dbReference type="EMBL" id="GGJ66937.1"/>
    </source>
</evidence>
<dbReference type="InterPro" id="IPR036388">
    <property type="entry name" value="WH-like_DNA-bd_sf"/>
</dbReference>
<name>A0ABQ2DS54_9MICC</name>
<comment type="caution">
    <text evidence="2">The sequence shown here is derived from an EMBL/GenBank/DDBJ whole genome shotgun (WGS) entry which is preliminary data.</text>
</comment>
<dbReference type="RefSeq" id="WP_188686267.1">
    <property type="nucleotide sequence ID" value="NZ_BMKX01000007.1"/>
</dbReference>
<accession>A0ABQ2DS54</accession>
<evidence type="ECO:0000259" key="1">
    <source>
        <dbReference type="Pfam" id="PF13601"/>
    </source>
</evidence>
<dbReference type="InterPro" id="IPR027395">
    <property type="entry name" value="WH_DNA-bd_dom"/>
</dbReference>
<proteinExistence type="predicted"/>
<organism evidence="2 3">
    <name type="scientific">Glutamicibacter ardleyensis</name>
    <dbReference type="NCBI Taxonomy" id="225894"/>
    <lineage>
        <taxon>Bacteria</taxon>
        <taxon>Bacillati</taxon>
        <taxon>Actinomycetota</taxon>
        <taxon>Actinomycetes</taxon>
        <taxon>Micrococcales</taxon>
        <taxon>Micrococcaceae</taxon>
        <taxon>Glutamicibacter</taxon>
    </lineage>
</organism>
<dbReference type="Pfam" id="PF13601">
    <property type="entry name" value="HTH_34"/>
    <property type="match status" value="1"/>
</dbReference>
<gene>
    <name evidence="2" type="ORF">GCM10007173_27280</name>
</gene>
<protein>
    <submittedName>
        <fullName evidence="2">Transcriptional regulator</fullName>
    </submittedName>
</protein>
<reference evidence="3" key="1">
    <citation type="journal article" date="2019" name="Int. J. Syst. Evol. Microbiol.">
        <title>The Global Catalogue of Microorganisms (GCM) 10K type strain sequencing project: providing services to taxonomists for standard genome sequencing and annotation.</title>
        <authorList>
            <consortium name="The Broad Institute Genomics Platform"/>
            <consortium name="The Broad Institute Genome Sequencing Center for Infectious Disease"/>
            <person name="Wu L."/>
            <person name="Ma J."/>
        </authorList>
    </citation>
    <scope>NUCLEOTIDE SEQUENCE [LARGE SCALE GENOMIC DNA]</scope>
    <source>
        <strain evidence="3">CGMCC 1.3685</strain>
    </source>
</reference>
<feature type="domain" description="Winged helix DNA-binding" evidence="1">
    <location>
        <begin position="17"/>
        <end position="95"/>
    </location>
</feature>
<dbReference type="Proteomes" id="UP000606115">
    <property type="component" value="Unassembled WGS sequence"/>
</dbReference>
<sequence>MSEHPRTQMNDDFTNPVRLSLMAALQGVEEIDFKTLRETLGVSDSALSRHITGLEEKSYLKVRKGFVGKRPRTWVKLSAHGRSSLTEHIQALRAITSGL</sequence>
<dbReference type="SUPFAM" id="SSF46785">
    <property type="entry name" value="Winged helix' DNA-binding domain"/>
    <property type="match status" value="1"/>
</dbReference>
<dbReference type="EMBL" id="BMKX01000007">
    <property type="protein sequence ID" value="GGJ66937.1"/>
    <property type="molecule type" value="Genomic_DNA"/>
</dbReference>
<dbReference type="InterPro" id="IPR036390">
    <property type="entry name" value="WH_DNA-bd_sf"/>
</dbReference>
<dbReference type="Gene3D" id="1.10.10.10">
    <property type="entry name" value="Winged helix-like DNA-binding domain superfamily/Winged helix DNA-binding domain"/>
    <property type="match status" value="1"/>
</dbReference>
<dbReference type="PANTHER" id="PTHR37318:SF1">
    <property type="entry name" value="BSL7504 PROTEIN"/>
    <property type="match status" value="1"/>
</dbReference>
<dbReference type="GeneID" id="303305072"/>